<name>A0A699GT76_TANCI</name>
<evidence type="ECO:0000259" key="2">
    <source>
        <dbReference type="Pfam" id="PF07727"/>
    </source>
</evidence>
<evidence type="ECO:0000259" key="3">
    <source>
        <dbReference type="Pfam" id="PF25597"/>
    </source>
</evidence>
<dbReference type="CDD" id="cd09272">
    <property type="entry name" value="RNase_HI_RT_Ty1"/>
    <property type="match status" value="1"/>
</dbReference>
<dbReference type="InterPro" id="IPR013103">
    <property type="entry name" value="RVT_2"/>
</dbReference>
<organism evidence="4">
    <name type="scientific">Tanacetum cinerariifolium</name>
    <name type="common">Dalmatian daisy</name>
    <name type="synonym">Chrysanthemum cinerariifolium</name>
    <dbReference type="NCBI Taxonomy" id="118510"/>
    <lineage>
        <taxon>Eukaryota</taxon>
        <taxon>Viridiplantae</taxon>
        <taxon>Streptophyta</taxon>
        <taxon>Embryophyta</taxon>
        <taxon>Tracheophyta</taxon>
        <taxon>Spermatophyta</taxon>
        <taxon>Magnoliopsida</taxon>
        <taxon>eudicotyledons</taxon>
        <taxon>Gunneridae</taxon>
        <taxon>Pentapetalae</taxon>
        <taxon>asterids</taxon>
        <taxon>campanulids</taxon>
        <taxon>Asterales</taxon>
        <taxon>Asteraceae</taxon>
        <taxon>Asteroideae</taxon>
        <taxon>Anthemideae</taxon>
        <taxon>Anthemidinae</taxon>
        <taxon>Tanacetum</taxon>
    </lineage>
</organism>
<feature type="region of interest" description="Disordered" evidence="1">
    <location>
        <begin position="243"/>
        <end position="356"/>
    </location>
</feature>
<dbReference type="PANTHER" id="PTHR11439:SF483">
    <property type="entry name" value="PEPTIDE SYNTHASE GLIP-LIKE, PUTATIVE (AFU_ORTHOLOGUE AFUA_3G12920)-RELATED"/>
    <property type="match status" value="1"/>
</dbReference>
<dbReference type="EMBL" id="BKCJ010039316">
    <property type="protein sequence ID" value="GEV93718.1"/>
    <property type="molecule type" value="Genomic_DNA"/>
</dbReference>
<proteinExistence type="predicted"/>
<gene>
    <name evidence="4" type="ORF">Tci_165695</name>
</gene>
<dbReference type="PANTHER" id="PTHR11439">
    <property type="entry name" value="GAG-POL-RELATED RETROTRANSPOSON"/>
    <property type="match status" value="1"/>
</dbReference>
<protein>
    <submittedName>
        <fullName evidence="4">Retrovirus-related Pol polyprotein from transposon TNT 1-94</fullName>
    </submittedName>
</protein>
<feature type="compositionally biased region" description="Acidic residues" evidence="1">
    <location>
        <begin position="278"/>
        <end position="299"/>
    </location>
</feature>
<reference evidence="4" key="1">
    <citation type="journal article" date="2019" name="Sci. Rep.">
        <title>Draft genome of Tanacetum cinerariifolium, the natural source of mosquito coil.</title>
        <authorList>
            <person name="Yamashiro T."/>
            <person name="Shiraishi A."/>
            <person name="Satake H."/>
            <person name="Nakayama K."/>
        </authorList>
    </citation>
    <scope>NUCLEOTIDE SEQUENCE</scope>
</reference>
<evidence type="ECO:0000256" key="1">
    <source>
        <dbReference type="SAM" id="MobiDB-lite"/>
    </source>
</evidence>
<accession>A0A699GT76</accession>
<dbReference type="InterPro" id="IPR057670">
    <property type="entry name" value="SH3_retrovirus"/>
</dbReference>
<feature type="domain" description="Retroviral polymerase SH3-like" evidence="3">
    <location>
        <begin position="971"/>
        <end position="1031"/>
    </location>
</feature>
<dbReference type="Pfam" id="PF07727">
    <property type="entry name" value="RVT_2"/>
    <property type="match status" value="1"/>
</dbReference>
<dbReference type="Pfam" id="PF25597">
    <property type="entry name" value="SH3_retrovirus"/>
    <property type="match status" value="1"/>
</dbReference>
<feature type="compositionally biased region" description="Acidic residues" evidence="1">
    <location>
        <begin position="326"/>
        <end position="351"/>
    </location>
</feature>
<comment type="caution">
    <text evidence="4">The sequence shown here is derived from an EMBL/GenBank/DDBJ whole genome shotgun (WGS) entry which is preliminary data.</text>
</comment>
<sequence>MHRFWNSVYKHDTFYRFKIAKKKRFKLTLEVFRDIIQIFPRVPGINFDALPFKEDTVSFLRELGHTGEINSLNDVVFDQMHQPWRTFAALINRGLSGKTSSLDKLRLSRAQILWESSKIYGAILPECLTSLAMKESKACTTYLGYATGAVPSKIARKFKKASPSKKDSDLVHVDEEPVTKGKRVKRSIKKFSTKLASGFIIKEPHMETKSRRKEKVDVTRGKGIELLAEVALTEEAQMKKVRKKSLRDFHKTHPGGSSTVAKRQPRVDKITPTVTSEGTDDSNEDNDSENEGNDEENKSDDDKTPSDSEKRSDSEQYMDRSKSDSESDQQEYEEEVKDDDDDKSEGDEDRGMDDTAKQFNAYVTIATVAKETEVPDASVSHSSDLESKFLNFSDIHPNDAEIVSPLDVYVHHEVPRIRTSTLLMVPVLIIPEASPIYVAELKKDPLHTQVTTLVDDHLDTRIGATREEFMNFLSASLTNRITEQVRNQLPQILPEEVSNFAPPAIKKMIEGSLNQVNLAKASSQPQSTYEAAATLTEIELKKILIDKMKTSESYLTAPIRNAMIIKMNQGKRLPLDMIGISHWEAQHKTFYAYARGMQSRGDVYSTKHILAVTHVSVMRKHGYGYLEEIVVRRVDNVLYRFKEGDDVTDFAIALRMFTRSLVIQKKRHPYTPYKDPQGFIYVDDYKRNRLMRSDELYKEYAAHWKRKELIYDQGHQQAAKGKKDDEEFGEIYWWDILLDSIVVLRCEKRSKSDNKGRVPTEMELVLEQTQQGSSYAVSASTEGVKELKRKVKIKGEKKEALHTLKAETGSIHILSETISCCLVLKTVVMDPVTQCTTLPSHSSDKVLKLKNLKKDTTLKLSSYHVKNSMSMLVQKSQDHKMGRLQDDAKRLCLVDDLKKLKITFMKNMTLQEMSRTMLNDQSLPQKFWCNAVDTSTYILNRILIRAILGKTPYKLLRGRKPTLDYFRVFRSKCFILNTKDYLTKFNPKSYEGVFLGYSQNSKAYIILNKHTRKVEESLNMIFDENPPPSKTSPLVDDDLDEQEAVKVTKKKNLKNDIDDENIEIDEIVNITESRNHPLENNMKIIGTKWVFINKLDENGIVSRNKARLVAQGYNQKEGIDYDETYAVVDRLESIMILLAYACTLYFKLFQMDVKSAFLNCFNNEEVYVAQPPGFIDFEKPVHVYKLKKALYGLKQAPKAWPDSMFSVCLCARLQEAPKTSHLGLWYPKGNGIERVVYADSDHAGDYVDRKRTSGICTFVGCCLTSWFSKKQTTLAISTTGAEYVSTEMACQQALWMKQSLIDYEFRLDDVPIMCDNKGAIDLSKTRVIMPRKSSDDYKNTRHYIPMISHEYYSPIKERLRNLKSRYIHEGQVVFEDFVNLNYVRSLFHFLEFEYLLEINDQICPRFILEFYSQYQIDYSDEGQLFIKFVIQNQFFSYSLEEFAQILDIPCEGACVFTDKWSLDKLAYGVPTDGPYQTNPPSPDDIISYIRIDREGQVRHIRHEEEIDVYDHQIITPEIVPTLKPLEEII</sequence>
<evidence type="ECO:0000313" key="4">
    <source>
        <dbReference type="EMBL" id="GEV93718.1"/>
    </source>
</evidence>
<feature type="compositionally biased region" description="Basic and acidic residues" evidence="1">
    <location>
        <begin position="300"/>
        <end position="325"/>
    </location>
</feature>
<feature type="domain" description="Reverse transcriptase Ty1/copia-type" evidence="2">
    <location>
        <begin position="1080"/>
        <end position="1236"/>
    </location>
</feature>